<dbReference type="Proteomes" id="UP001283361">
    <property type="component" value="Unassembled WGS sequence"/>
</dbReference>
<sequence length="345" mass="36737">MSSPPYPFCGGRAVNPRSPPNVVPTASLVQMTPGMSLRAFATQGGHGLPPAYPYQQQQQQQQQAFHYHQAVSAPTACQSGGGGGVPATLTHLPSPSAASPSFPYPPRMSPHHQMGIRAGHPPPLQHPMYQQYHQAVPSQPSPPCSPPGPAMDPTSPKMGHATYDPAKYPGQPLGYGAPAHGGAYPNRHMFSPPVRGAGGATAVKVNGQPEAAGMYPHGYKPPGPPGIRPLERRLTPNTPVRFRSTWNTSSGEEAPCPPGARCQPQMSVLFIWRGSPWDWPRCSLLEWALPVSQLSTGNCRTGFTSPRALGGGLAVNAGLRVEGEKHHAVVLLRKDFLNPQMLEIG</sequence>
<feature type="compositionally biased region" description="Pro residues" evidence="1">
    <location>
        <begin position="139"/>
        <end position="150"/>
    </location>
</feature>
<organism evidence="2 3">
    <name type="scientific">Elysia crispata</name>
    <name type="common">lettuce slug</name>
    <dbReference type="NCBI Taxonomy" id="231223"/>
    <lineage>
        <taxon>Eukaryota</taxon>
        <taxon>Metazoa</taxon>
        <taxon>Spiralia</taxon>
        <taxon>Lophotrochozoa</taxon>
        <taxon>Mollusca</taxon>
        <taxon>Gastropoda</taxon>
        <taxon>Heterobranchia</taxon>
        <taxon>Euthyneura</taxon>
        <taxon>Panpulmonata</taxon>
        <taxon>Sacoglossa</taxon>
        <taxon>Placobranchoidea</taxon>
        <taxon>Plakobranchidae</taxon>
        <taxon>Elysia</taxon>
    </lineage>
</organism>
<feature type="region of interest" description="Disordered" evidence="1">
    <location>
        <begin position="134"/>
        <end position="156"/>
    </location>
</feature>
<reference evidence="2" key="1">
    <citation type="journal article" date="2023" name="G3 (Bethesda)">
        <title>A reference genome for the long-term kleptoplast-retaining sea slug Elysia crispata morphotype clarki.</title>
        <authorList>
            <person name="Eastman K.E."/>
            <person name="Pendleton A.L."/>
            <person name="Shaikh M.A."/>
            <person name="Suttiyut T."/>
            <person name="Ogas R."/>
            <person name="Tomko P."/>
            <person name="Gavelis G."/>
            <person name="Widhalm J.R."/>
            <person name="Wisecaver J.H."/>
        </authorList>
    </citation>
    <scope>NUCLEOTIDE SEQUENCE</scope>
    <source>
        <strain evidence="2">ECLA1</strain>
    </source>
</reference>
<dbReference type="EMBL" id="JAWDGP010001578">
    <property type="protein sequence ID" value="KAK3790094.1"/>
    <property type="molecule type" value="Genomic_DNA"/>
</dbReference>
<gene>
    <name evidence="2" type="ORF">RRG08_030515</name>
</gene>
<comment type="caution">
    <text evidence="2">The sequence shown here is derived from an EMBL/GenBank/DDBJ whole genome shotgun (WGS) entry which is preliminary data.</text>
</comment>
<name>A0AAE1E0T9_9GAST</name>
<proteinExistence type="predicted"/>
<dbReference type="AlphaFoldDB" id="A0AAE1E0T9"/>
<accession>A0AAE1E0T9</accession>
<feature type="region of interest" description="Disordered" evidence="1">
    <location>
        <begin position="74"/>
        <end position="102"/>
    </location>
</feature>
<keyword evidence="3" id="KW-1185">Reference proteome</keyword>
<evidence type="ECO:0000313" key="3">
    <source>
        <dbReference type="Proteomes" id="UP001283361"/>
    </source>
</evidence>
<evidence type="ECO:0000256" key="1">
    <source>
        <dbReference type="SAM" id="MobiDB-lite"/>
    </source>
</evidence>
<protein>
    <submittedName>
        <fullName evidence="2">Uncharacterized protein</fullName>
    </submittedName>
</protein>
<evidence type="ECO:0000313" key="2">
    <source>
        <dbReference type="EMBL" id="KAK3790094.1"/>
    </source>
</evidence>